<evidence type="ECO:0000256" key="1">
    <source>
        <dbReference type="ARBA" id="ARBA00004651"/>
    </source>
</evidence>
<keyword evidence="10 14" id="KW-1133">Transmembrane helix</keyword>
<dbReference type="GO" id="GO:0005886">
    <property type="term" value="C:plasma membrane"/>
    <property type="evidence" value="ECO:0007669"/>
    <property type="project" value="UniProtKB-SubCell"/>
</dbReference>
<comment type="cofactor">
    <cofactor evidence="14 16">
        <name>Zn(2+)</name>
        <dbReference type="ChEBI" id="CHEBI:29105"/>
    </cofactor>
    <text evidence="14 16">Binds 1 zinc ion per subunit.</text>
</comment>
<sequence length="386" mass="38951">MSQTPAPRGRRPRRTSSGWVIGRLAGAPVVVTPSWFVAAAVLTVLFAPTVRYVSPDLGIGTYVVALAFVLLLFLSVFLHEAAHALVARARGHEVHELALTLWGGHTAYGGGGGPLDAFLVAVVGPVTNLALAGGFWAAFQPVRGDASIAGLLLYAGAFSNAFVGIFNLLPGLPLDGGQMLESAVWAGTGNREKGTVAAGWVGRVVALTVIVWVVGVPVARGEQPSLTTVIWGVLIGGFLWQGASSAVASGKARAAVAHLRAADLMLPVRLVYDTGTVADARAVSLPHHALVVVDRAGTAVAAVDPQALASVPEAVAATTPVSAVAQGLGPDAVVDVGATGSELVGTVAEAAPTAPVLAVTHAGAVVGLLPVQTVVEAVRAANAKPA</sequence>
<feature type="transmembrane region" description="Helical" evidence="14">
    <location>
        <begin position="200"/>
        <end position="219"/>
    </location>
</feature>
<feature type="transmembrane region" description="Helical" evidence="14">
    <location>
        <begin position="59"/>
        <end position="82"/>
    </location>
</feature>
<feature type="transmembrane region" description="Helical" evidence="14">
    <location>
        <begin position="151"/>
        <end position="169"/>
    </location>
</feature>
<reference evidence="18 19" key="1">
    <citation type="submission" date="2019-10" db="EMBL/GenBank/DDBJ databases">
        <title>Genome sequence of Luteimicrobium xylanilyticum HY-24.</title>
        <authorList>
            <person name="Kim D.Y."/>
            <person name="Park H.-Y."/>
        </authorList>
    </citation>
    <scope>NUCLEOTIDE SEQUENCE [LARGE SCALE GENOMIC DNA]</scope>
    <source>
        <strain evidence="18 19">HY-24</strain>
    </source>
</reference>
<evidence type="ECO:0000256" key="3">
    <source>
        <dbReference type="ARBA" id="ARBA00022475"/>
    </source>
</evidence>
<evidence type="ECO:0000256" key="10">
    <source>
        <dbReference type="ARBA" id="ARBA00022989"/>
    </source>
</evidence>
<keyword evidence="9 14" id="KW-0862">Zinc</keyword>
<keyword evidence="13 14" id="KW-0472">Membrane</keyword>
<evidence type="ECO:0000313" key="19">
    <source>
        <dbReference type="Proteomes" id="UP000326702"/>
    </source>
</evidence>
<keyword evidence="4 14" id="KW-0645">Protease</keyword>
<comment type="subcellular location">
    <subcellularLocation>
        <location evidence="1 14">Cell membrane</location>
        <topology evidence="1 14">Multi-pass membrane protein</topology>
    </subcellularLocation>
</comment>
<evidence type="ECO:0000256" key="5">
    <source>
        <dbReference type="ARBA" id="ARBA00022692"/>
    </source>
</evidence>
<evidence type="ECO:0000256" key="15">
    <source>
        <dbReference type="PIRSR" id="PIRSR006404-1"/>
    </source>
</evidence>
<dbReference type="InterPro" id="IPR016483">
    <property type="entry name" value="UCP006404_Pept_M50_CBS"/>
</dbReference>
<dbReference type="Proteomes" id="UP000326702">
    <property type="component" value="Chromosome"/>
</dbReference>
<feature type="transmembrane region" description="Helical" evidence="14">
    <location>
        <begin position="226"/>
        <end position="243"/>
    </location>
</feature>
<keyword evidence="11 14" id="KW-0482">Metalloprotease</keyword>
<keyword evidence="3 14" id="KW-1003">Cell membrane</keyword>
<evidence type="ECO:0000256" key="8">
    <source>
        <dbReference type="ARBA" id="ARBA00022801"/>
    </source>
</evidence>
<evidence type="ECO:0000256" key="16">
    <source>
        <dbReference type="PIRSR" id="PIRSR006404-2"/>
    </source>
</evidence>
<proteinExistence type="inferred from homology"/>
<dbReference type="GO" id="GO:0046872">
    <property type="term" value="F:metal ion binding"/>
    <property type="evidence" value="ECO:0007669"/>
    <property type="project" value="UniProtKB-UniRule"/>
</dbReference>
<gene>
    <name evidence="18" type="ORF">KDY119_01685</name>
</gene>
<evidence type="ECO:0000256" key="2">
    <source>
        <dbReference type="ARBA" id="ARBA00007931"/>
    </source>
</evidence>
<dbReference type="AlphaFoldDB" id="A0A5P9QCH6"/>
<evidence type="ECO:0000256" key="9">
    <source>
        <dbReference type="ARBA" id="ARBA00022833"/>
    </source>
</evidence>
<protein>
    <recommendedName>
        <fullName evidence="14">Zinc metalloprotease</fullName>
    </recommendedName>
</protein>
<keyword evidence="7" id="KW-0677">Repeat</keyword>
<dbReference type="RefSeq" id="WP_153022189.1">
    <property type="nucleotide sequence ID" value="NZ_BAABIH010000027.1"/>
</dbReference>
<keyword evidence="6 14" id="KW-0479">Metal-binding</keyword>
<evidence type="ECO:0000313" key="18">
    <source>
        <dbReference type="EMBL" id="QFU98175.1"/>
    </source>
</evidence>
<evidence type="ECO:0000256" key="6">
    <source>
        <dbReference type="ARBA" id="ARBA00022723"/>
    </source>
</evidence>
<dbReference type="PIRSF" id="PIRSF006404">
    <property type="entry name" value="UCP006404_Pept_M50_CBS"/>
    <property type="match status" value="1"/>
</dbReference>
<comment type="similarity">
    <text evidence="2 14">Belongs to the peptidase M50B family.</text>
</comment>
<keyword evidence="8 14" id="KW-0378">Hydrolase</keyword>
<dbReference type="OrthoDB" id="9781963at2"/>
<dbReference type="GO" id="GO:0008237">
    <property type="term" value="F:metallopeptidase activity"/>
    <property type="evidence" value="ECO:0007669"/>
    <property type="project" value="UniProtKB-UniRule"/>
</dbReference>
<keyword evidence="5 14" id="KW-0812">Transmembrane</keyword>
<feature type="active site" evidence="15">
    <location>
        <position position="80"/>
    </location>
</feature>
<evidence type="ECO:0000256" key="14">
    <source>
        <dbReference type="PIRNR" id="PIRNR006404"/>
    </source>
</evidence>
<organism evidence="18 19">
    <name type="scientific">Luteimicrobium xylanilyticum</name>
    <dbReference type="NCBI Taxonomy" id="1133546"/>
    <lineage>
        <taxon>Bacteria</taxon>
        <taxon>Bacillati</taxon>
        <taxon>Actinomycetota</taxon>
        <taxon>Actinomycetes</taxon>
        <taxon>Micrococcales</taxon>
        <taxon>Luteimicrobium</taxon>
    </lineage>
</organism>
<feature type="binding site" evidence="16">
    <location>
        <position position="175"/>
    </location>
    <ligand>
        <name>Zn(2+)</name>
        <dbReference type="ChEBI" id="CHEBI:29105"/>
        <note>catalytic</note>
    </ligand>
</feature>
<evidence type="ECO:0000259" key="17">
    <source>
        <dbReference type="Pfam" id="PF02163"/>
    </source>
</evidence>
<dbReference type="GO" id="GO:0006508">
    <property type="term" value="P:proteolysis"/>
    <property type="evidence" value="ECO:0007669"/>
    <property type="project" value="UniProtKB-KW"/>
</dbReference>
<keyword evidence="12" id="KW-0129">CBS domain</keyword>
<accession>A0A5P9QCH6</accession>
<evidence type="ECO:0000256" key="13">
    <source>
        <dbReference type="ARBA" id="ARBA00023136"/>
    </source>
</evidence>
<feature type="transmembrane region" description="Helical" evidence="14">
    <location>
        <begin position="20"/>
        <end position="47"/>
    </location>
</feature>
<evidence type="ECO:0000256" key="12">
    <source>
        <dbReference type="ARBA" id="ARBA00023122"/>
    </source>
</evidence>
<feature type="transmembrane region" description="Helical" evidence="14">
    <location>
        <begin position="117"/>
        <end position="139"/>
    </location>
</feature>
<dbReference type="KEGG" id="lxl:KDY119_01685"/>
<name>A0A5P9QCH6_9MICO</name>
<dbReference type="Pfam" id="PF02163">
    <property type="entry name" value="Peptidase_M50"/>
    <property type="match status" value="1"/>
</dbReference>
<keyword evidence="19" id="KW-1185">Reference proteome</keyword>
<evidence type="ECO:0000256" key="11">
    <source>
        <dbReference type="ARBA" id="ARBA00023049"/>
    </source>
</evidence>
<dbReference type="InterPro" id="IPR008915">
    <property type="entry name" value="Peptidase_M50"/>
</dbReference>
<feature type="binding site" evidence="16">
    <location>
        <position position="79"/>
    </location>
    <ligand>
        <name>Zn(2+)</name>
        <dbReference type="ChEBI" id="CHEBI:29105"/>
        <note>catalytic</note>
    </ligand>
</feature>
<dbReference type="PANTHER" id="PTHR39188">
    <property type="entry name" value="MEMBRANE-ASSOCIATED ZINC METALLOPROTEASE M50B"/>
    <property type="match status" value="1"/>
</dbReference>
<evidence type="ECO:0000256" key="4">
    <source>
        <dbReference type="ARBA" id="ARBA00022670"/>
    </source>
</evidence>
<evidence type="ECO:0000256" key="7">
    <source>
        <dbReference type="ARBA" id="ARBA00022737"/>
    </source>
</evidence>
<feature type="binding site" evidence="16">
    <location>
        <position position="83"/>
    </location>
    <ligand>
        <name>Zn(2+)</name>
        <dbReference type="ChEBI" id="CHEBI:29105"/>
        <note>catalytic</note>
    </ligand>
</feature>
<feature type="domain" description="Peptidase M50" evidence="17">
    <location>
        <begin position="152"/>
        <end position="207"/>
    </location>
</feature>
<dbReference type="EMBL" id="CP045529">
    <property type="protein sequence ID" value="QFU98175.1"/>
    <property type="molecule type" value="Genomic_DNA"/>
</dbReference>
<dbReference type="PANTHER" id="PTHR39188:SF3">
    <property type="entry name" value="STAGE IV SPORULATION PROTEIN FB"/>
    <property type="match status" value="1"/>
</dbReference>